<gene>
    <name evidence="2" type="ORF">BO80DRAFT_480584</name>
</gene>
<feature type="region of interest" description="Disordered" evidence="1">
    <location>
        <begin position="260"/>
        <end position="288"/>
    </location>
</feature>
<dbReference type="InterPro" id="IPR036389">
    <property type="entry name" value="RNase_III_sf"/>
</dbReference>
<dbReference type="GO" id="GO:0006396">
    <property type="term" value="P:RNA processing"/>
    <property type="evidence" value="ECO:0007669"/>
    <property type="project" value="InterPro"/>
</dbReference>
<keyword evidence="3" id="KW-1185">Reference proteome</keyword>
<evidence type="ECO:0000313" key="3">
    <source>
        <dbReference type="Proteomes" id="UP000249402"/>
    </source>
</evidence>
<dbReference type="AlphaFoldDB" id="A0A395GRI3"/>
<protein>
    <recommendedName>
        <fullName evidence="4">RNase III domain-containing protein</fullName>
    </recommendedName>
</protein>
<dbReference type="GeneID" id="37228218"/>
<evidence type="ECO:0000256" key="1">
    <source>
        <dbReference type="SAM" id="MobiDB-lite"/>
    </source>
</evidence>
<organism evidence="2 3">
    <name type="scientific">Aspergillus ibericus CBS 121593</name>
    <dbReference type="NCBI Taxonomy" id="1448316"/>
    <lineage>
        <taxon>Eukaryota</taxon>
        <taxon>Fungi</taxon>
        <taxon>Dikarya</taxon>
        <taxon>Ascomycota</taxon>
        <taxon>Pezizomycotina</taxon>
        <taxon>Eurotiomycetes</taxon>
        <taxon>Eurotiomycetidae</taxon>
        <taxon>Eurotiales</taxon>
        <taxon>Aspergillaceae</taxon>
        <taxon>Aspergillus</taxon>
        <taxon>Aspergillus subgen. Circumdati</taxon>
    </lineage>
</organism>
<name>A0A395GRI3_9EURO</name>
<dbReference type="Proteomes" id="UP000249402">
    <property type="component" value="Unassembled WGS sequence"/>
</dbReference>
<accession>A0A395GRI3</accession>
<dbReference type="Gene3D" id="1.10.1520.10">
    <property type="entry name" value="Ribonuclease III domain"/>
    <property type="match status" value="1"/>
</dbReference>
<dbReference type="EMBL" id="KZ824456">
    <property type="protein sequence ID" value="RAK98155.1"/>
    <property type="molecule type" value="Genomic_DNA"/>
</dbReference>
<dbReference type="STRING" id="1448316.A0A395GRI3"/>
<reference evidence="2 3" key="1">
    <citation type="submission" date="2018-02" db="EMBL/GenBank/DDBJ databases">
        <title>The genomes of Aspergillus section Nigri reveals drivers in fungal speciation.</title>
        <authorList>
            <consortium name="DOE Joint Genome Institute"/>
            <person name="Vesth T.C."/>
            <person name="Nybo J."/>
            <person name="Theobald S."/>
            <person name="Brandl J."/>
            <person name="Frisvad J.C."/>
            <person name="Nielsen K.F."/>
            <person name="Lyhne E.K."/>
            <person name="Kogle M.E."/>
            <person name="Kuo A."/>
            <person name="Riley R."/>
            <person name="Clum A."/>
            <person name="Nolan M."/>
            <person name="Lipzen A."/>
            <person name="Salamov A."/>
            <person name="Henrissat B."/>
            <person name="Wiebenga A."/>
            <person name="De vries R.P."/>
            <person name="Grigoriev I.V."/>
            <person name="Mortensen U.H."/>
            <person name="Andersen M.R."/>
            <person name="Baker S.E."/>
        </authorList>
    </citation>
    <scope>NUCLEOTIDE SEQUENCE [LARGE SCALE GENOMIC DNA]</scope>
    <source>
        <strain evidence="2 3">CBS 121593</strain>
    </source>
</reference>
<sequence>MASKAQVEMVEKIIDYRFASKDYLHQALTAARGEGEDRDDGNRALAQIGAHWFDTLLMILLMRMGASKEDKANLRIEFTRKDHFTFAAKRTGISQCIKYSSKPGSESSTVLRYAINAIIGAVLLDTASHTIGTTLGVITRYVYADNDYTMIDPTFDSLSDLMPSITETDQIPPNLATSVHHLSDAQLICDDPFVNLSMFDSQMSTDGLSIIPDYAGVMTAESSLSYSTDDPIIQTLPRQDSPAVSSLVLCSPRLPRATIAPESNHLQGSLKKRDEQAKSSANTSIPDSTLREFLNKERMKCSAQHLPPPEETYFTPEIHNALRSPTHESIKPLLPLLITMGSPDAIVSLRGMICNIRAQPSCHSCRLQDGLSPARRYSLIEQLEHSASTMQLMKWYHIYELFRECGGPDTVSSSGYANSTPASFPIGQKCLGNPVHHGDANVSKTMMKDIFPDMDPSTDEYKKQFRRIQKLRKLGQRLHALIDKFGKGILGLMVGRSSSGGFDIPVSDTMLFKPTEGAFACFISLLESSQGDSLRAFGDAVWGVLRPALFGTLSGDVFDIERLDPEYILRQVKGSPGLLGIIC</sequence>
<dbReference type="GO" id="GO:0004525">
    <property type="term" value="F:ribonuclease III activity"/>
    <property type="evidence" value="ECO:0007669"/>
    <property type="project" value="InterPro"/>
</dbReference>
<dbReference type="OrthoDB" id="67027at2759"/>
<proteinExistence type="predicted"/>
<dbReference type="VEuPathDB" id="FungiDB:BO80DRAFT_480584"/>
<evidence type="ECO:0008006" key="4">
    <source>
        <dbReference type="Google" id="ProtNLM"/>
    </source>
</evidence>
<feature type="compositionally biased region" description="Polar residues" evidence="1">
    <location>
        <begin position="278"/>
        <end position="287"/>
    </location>
</feature>
<dbReference type="RefSeq" id="XP_025572483.1">
    <property type="nucleotide sequence ID" value="XM_025723353.1"/>
</dbReference>
<dbReference type="SUPFAM" id="SSF69065">
    <property type="entry name" value="RNase III domain-like"/>
    <property type="match status" value="1"/>
</dbReference>
<evidence type="ECO:0000313" key="2">
    <source>
        <dbReference type="EMBL" id="RAK98155.1"/>
    </source>
</evidence>